<keyword evidence="2" id="KW-1133">Transmembrane helix</keyword>
<gene>
    <name evidence="3" type="ORF">CERSUDRAFT_120311</name>
</gene>
<accession>M2QFH2</accession>
<evidence type="ECO:0000256" key="1">
    <source>
        <dbReference type="SAM" id="MobiDB-lite"/>
    </source>
</evidence>
<keyword evidence="2" id="KW-0472">Membrane</keyword>
<feature type="transmembrane region" description="Helical" evidence="2">
    <location>
        <begin position="100"/>
        <end position="120"/>
    </location>
</feature>
<organism evidence="3 4">
    <name type="scientific">Ceriporiopsis subvermispora (strain B)</name>
    <name type="common">White-rot fungus</name>
    <name type="synonym">Gelatoporia subvermispora</name>
    <dbReference type="NCBI Taxonomy" id="914234"/>
    <lineage>
        <taxon>Eukaryota</taxon>
        <taxon>Fungi</taxon>
        <taxon>Dikarya</taxon>
        <taxon>Basidiomycota</taxon>
        <taxon>Agaricomycotina</taxon>
        <taxon>Agaricomycetes</taxon>
        <taxon>Polyporales</taxon>
        <taxon>Gelatoporiaceae</taxon>
        <taxon>Gelatoporia</taxon>
    </lineage>
</organism>
<feature type="region of interest" description="Disordered" evidence="1">
    <location>
        <begin position="17"/>
        <end position="38"/>
    </location>
</feature>
<proteinExistence type="predicted"/>
<evidence type="ECO:0000256" key="2">
    <source>
        <dbReference type="SAM" id="Phobius"/>
    </source>
</evidence>
<dbReference type="AlphaFoldDB" id="M2QFH2"/>
<dbReference type="Proteomes" id="UP000016930">
    <property type="component" value="Unassembled WGS sequence"/>
</dbReference>
<dbReference type="HOGENOM" id="CLU_1948579_0_0_1"/>
<sequence>MSRSAWRARNTMSPVSAGHSTYRRYNRQTKSAGPDIDSLAVSRRPVEVTWVRARRRRHTSWTACVRCRTAHVGRIARGALARHAGGLADGRRSRTARVRLARCSAAAAAYSVVLPCNYGLSAPPWSVRG</sequence>
<keyword evidence="2" id="KW-0812">Transmembrane</keyword>
<evidence type="ECO:0000313" key="3">
    <source>
        <dbReference type="EMBL" id="EMD30765.1"/>
    </source>
</evidence>
<evidence type="ECO:0000313" key="4">
    <source>
        <dbReference type="Proteomes" id="UP000016930"/>
    </source>
</evidence>
<keyword evidence="4" id="KW-1185">Reference proteome</keyword>
<reference evidence="3 4" key="1">
    <citation type="journal article" date="2012" name="Proc. Natl. Acad. Sci. U.S.A.">
        <title>Comparative genomics of Ceriporiopsis subvermispora and Phanerochaete chrysosporium provide insight into selective ligninolysis.</title>
        <authorList>
            <person name="Fernandez-Fueyo E."/>
            <person name="Ruiz-Duenas F.J."/>
            <person name="Ferreira P."/>
            <person name="Floudas D."/>
            <person name="Hibbett D.S."/>
            <person name="Canessa P."/>
            <person name="Larrondo L.F."/>
            <person name="James T.Y."/>
            <person name="Seelenfreund D."/>
            <person name="Lobos S."/>
            <person name="Polanco R."/>
            <person name="Tello M."/>
            <person name="Honda Y."/>
            <person name="Watanabe T."/>
            <person name="Watanabe T."/>
            <person name="Ryu J.S."/>
            <person name="Kubicek C.P."/>
            <person name="Schmoll M."/>
            <person name="Gaskell J."/>
            <person name="Hammel K.E."/>
            <person name="St John F.J."/>
            <person name="Vanden Wymelenberg A."/>
            <person name="Sabat G."/>
            <person name="Splinter BonDurant S."/>
            <person name="Syed K."/>
            <person name="Yadav J.S."/>
            <person name="Doddapaneni H."/>
            <person name="Subramanian V."/>
            <person name="Lavin J.L."/>
            <person name="Oguiza J.A."/>
            <person name="Perez G."/>
            <person name="Pisabarro A.G."/>
            <person name="Ramirez L."/>
            <person name="Santoyo F."/>
            <person name="Master E."/>
            <person name="Coutinho P.M."/>
            <person name="Henrissat B."/>
            <person name="Lombard V."/>
            <person name="Magnuson J.K."/>
            <person name="Kuees U."/>
            <person name="Hori C."/>
            <person name="Igarashi K."/>
            <person name="Samejima M."/>
            <person name="Held B.W."/>
            <person name="Barry K.W."/>
            <person name="LaButti K.M."/>
            <person name="Lapidus A."/>
            <person name="Lindquist E.A."/>
            <person name="Lucas S.M."/>
            <person name="Riley R."/>
            <person name="Salamov A.A."/>
            <person name="Hoffmeister D."/>
            <person name="Schwenk D."/>
            <person name="Hadar Y."/>
            <person name="Yarden O."/>
            <person name="de Vries R.P."/>
            <person name="Wiebenga A."/>
            <person name="Stenlid J."/>
            <person name="Eastwood D."/>
            <person name="Grigoriev I.V."/>
            <person name="Berka R.M."/>
            <person name="Blanchette R.A."/>
            <person name="Kersten P."/>
            <person name="Martinez A.T."/>
            <person name="Vicuna R."/>
            <person name="Cullen D."/>
        </authorList>
    </citation>
    <scope>NUCLEOTIDE SEQUENCE [LARGE SCALE GENOMIC DNA]</scope>
    <source>
        <strain evidence="3 4">B</strain>
    </source>
</reference>
<protein>
    <submittedName>
        <fullName evidence="3">Uncharacterized protein</fullName>
    </submittedName>
</protein>
<dbReference type="EMBL" id="KB445853">
    <property type="protein sequence ID" value="EMD30765.1"/>
    <property type="molecule type" value="Genomic_DNA"/>
</dbReference>
<name>M2QFH2_CERS8</name>